<feature type="transmembrane region" description="Helical" evidence="6">
    <location>
        <begin position="146"/>
        <end position="164"/>
    </location>
</feature>
<evidence type="ECO:0000256" key="3">
    <source>
        <dbReference type="ARBA" id="ARBA00022989"/>
    </source>
</evidence>
<feature type="transmembrane region" description="Helical" evidence="6">
    <location>
        <begin position="345"/>
        <end position="367"/>
    </location>
</feature>
<feature type="transmembrane region" description="Helical" evidence="6">
    <location>
        <begin position="79"/>
        <end position="99"/>
    </location>
</feature>
<feature type="transmembrane region" description="Helical" evidence="6">
    <location>
        <begin position="486"/>
        <end position="504"/>
    </location>
</feature>
<feature type="transmembrane region" description="Helical" evidence="6">
    <location>
        <begin position="206"/>
        <end position="227"/>
    </location>
</feature>
<dbReference type="OrthoDB" id="6770063at2759"/>
<name>A0A395NUZ9_TRIAR</name>
<dbReference type="Gene3D" id="1.20.1250.20">
    <property type="entry name" value="MFS general substrate transporter like domains"/>
    <property type="match status" value="1"/>
</dbReference>
<feature type="domain" description="Major facilitator superfamily (MFS) profile" evidence="7">
    <location>
        <begin position="81"/>
        <end position="509"/>
    </location>
</feature>
<dbReference type="GO" id="GO:0042908">
    <property type="term" value="P:xenobiotic transport"/>
    <property type="evidence" value="ECO:0007669"/>
    <property type="project" value="UniProtKB-ARBA"/>
</dbReference>
<comment type="subcellular location">
    <subcellularLocation>
        <location evidence="1">Membrane</location>
        <topology evidence="1">Multi-pass membrane protein</topology>
    </subcellularLocation>
</comment>
<dbReference type="SUPFAM" id="SSF103473">
    <property type="entry name" value="MFS general substrate transporter"/>
    <property type="match status" value="1"/>
</dbReference>
<keyword evidence="2 6" id="KW-0812">Transmembrane</keyword>
<sequence>MPAAIQDANDAHFQEKKSTADVEVAGIDGTNKQPQEALLGDQSDPQLRRLEVLRQQYGSTWESPDDPDDPYNWPTVRKVLTGLIFSLAQLVTLMTASIISAALNDIASDLHVDMSQAQIIFSTYFLGLGFGPFVVAALSEMYGRKWVWVGGNIWYILWNAISPVGKSANMMIVSRLMAGLGACAGVTLTGPTMADMYGKRERGKAASITALLPSLGPALGPIVGGIVTQWIEWPWIFRIMSIVASVFTLIGVFYIRESYTPALLRRKVRGRPLTPQEALTWHFWSEFSKRLGLGIWRPIRLLLTRPIVQLIAFVLALNFATYTLLLGTYATMFIDRYGQSESVSALHYISIALSATLAAQVGGRLMDAWYKRLSDRRGKGQGRPEFRVPYLTPGVVLFPIGLVMYGWAAEYTVAWPVVDIGTAIFELGSVIVTQTLTAYQLDEFVEHGASASAATKVLSYALGFAFPTFAPRLYSQLGYGWGNSMMALIWVVLCFPLPVVLWIWGEKIRAWGRRDEEHRIDGV</sequence>
<dbReference type="GO" id="GO:0016020">
    <property type="term" value="C:membrane"/>
    <property type="evidence" value="ECO:0007669"/>
    <property type="project" value="UniProtKB-SubCell"/>
</dbReference>
<dbReference type="Pfam" id="PF07690">
    <property type="entry name" value="MFS_1"/>
    <property type="match status" value="1"/>
</dbReference>
<feature type="region of interest" description="Disordered" evidence="5">
    <location>
        <begin position="1"/>
        <end position="20"/>
    </location>
</feature>
<feature type="transmembrane region" description="Helical" evidence="6">
    <location>
        <begin position="413"/>
        <end position="436"/>
    </location>
</feature>
<dbReference type="InterPro" id="IPR011701">
    <property type="entry name" value="MFS"/>
</dbReference>
<evidence type="ECO:0000256" key="1">
    <source>
        <dbReference type="ARBA" id="ARBA00004141"/>
    </source>
</evidence>
<dbReference type="GO" id="GO:0140115">
    <property type="term" value="P:export across plasma membrane"/>
    <property type="evidence" value="ECO:0007669"/>
    <property type="project" value="UniProtKB-ARBA"/>
</dbReference>
<comment type="caution">
    <text evidence="8">The sequence shown here is derived from an EMBL/GenBank/DDBJ whole genome shotgun (WGS) entry which is preliminary data.</text>
</comment>
<gene>
    <name evidence="8" type="ORF">TARUN_2408</name>
</gene>
<evidence type="ECO:0000313" key="9">
    <source>
        <dbReference type="Proteomes" id="UP000266272"/>
    </source>
</evidence>
<keyword evidence="3 6" id="KW-1133">Transmembrane helix</keyword>
<evidence type="ECO:0000259" key="7">
    <source>
        <dbReference type="PROSITE" id="PS50850"/>
    </source>
</evidence>
<dbReference type="GO" id="GO:0022857">
    <property type="term" value="F:transmembrane transporter activity"/>
    <property type="evidence" value="ECO:0007669"/>
    <property type="project" value="InterPro"/>
</dbReference>
<protein>
    <submittedName>
        <fullName evidence="8">Major facilitator superfamily transporter</fullName>
    </submittedName>
</protein>
<evidence type="ECO:0000256" key="2">
    <source>
        <dbReference type="ARBA" id="ARBA00022692"/>
    </source>
</evidence>
<keyword evidence="9" id="KW-1185">Reference proteome</keyword>
<dbReference type="AlphaFoldDB" id="A0A395NUZ9"/>
<dbReference type="STRING" id="490622.A0A395NUZ9"/>
<dbReference type="EMBL" id="PXOA01000138">
    <property type="protein sequence ID" value="RFU79813.1"/>
    <property type="molecule type" value="Genomic_DNA"/>
</dbReference>
<feature type="transmembrane region" description="Helical" evidence="6">
    <location>
        <begin position="176"/>
        <end position="194"/>
    </location>
</feature>
<organism evidence="8 9">
    <name type="scientific">Trichoderma arundinaceum</name>
    <dbReference type="NCBI Taxonomy" id="490622"/>
    <lineage>
        <taxon>Eukaryota</taxon>
        <taxon>Fungi</taxon>
        <taxon>Dikarya</taxon>
        <taxon>Ascomycota</taxon>
        <taxon>Pezizomycotina</taxon>
        <taxon>Sordariomycetes</taxon>
        <taxon>Hypocreomycetidae</taxon>
        <taxon>Hypocreales</taxon>
        <taxon>Hypocreaceae</taxon>
        <taxon>Trichoderma</taxon>
    </lineage>
</organism>
<dbReference type="PROSITE" id="PS50850">
    <property type="entry name" value="MFS"/>
    <property type="match status" value="1"/>
</dbReference>
<proteinExistence type="predicted"/>
<evidence type="ECO:0000256" key="5">
    <source>
        <dbReference type="SAM" id="MobiDB-lite"/>
    </source>
</evidence>
<feature type="transmembrane region" description="Helical" evidence="6">
    <location>
        <begin position="388"/>
        <end position="407"/>
    </location>
</feature>
<keyword evidence="4 6" id="KW-0472">Membrane</keyword>
<dbReference type="InterPro" id="IPR020846">
    <property type="entry name" value="MFS_dom"/>
</dbReference>
<evidence type="ECO:0000313" key="8">
    <source>
        <dbReference type="EMBL" id="RFU79813.1"/>
    </source>
</evidence>
<feature type="transmembrane region" description="Helical" evidence="6">
    <location>
        <begin position="233"/>
        <end position="255"/>
    </location>
</feature>
<dbReference type="PANTHER" id="PTHR23502:SF60">
    <property type="entry name" value="MAJOR FACILITATOR SUPERFAMILY (MFS) PROFILE DOMAIN-CONTAINING PROTEIN-RELATED"/>
    <property type="match status" value="1"/>
</dbReference>
<dbReference type="PROSITE" id="PS00216">
    <property type="entry name" value="SUGAR_TRANSPORT_1"/>
    <property type="match status" value="1"/>
</dbReference>
<accession>A0A395NUZ9</accession>
<dbReference type="Proteomes" id="UP000266272">
    <property type="component" value="Unassembled WGS sequence"/>
</dbReference>
<feature type="transmembrane region" description="Helical" evidence="6">
    <location>
        <begin position="307"/>
        <end position="325"/>
    </location>
</feature>
<evidence type="ECO:0000256" key="4">
    <source>
        <dbReference type="ARBA" id="ARBA00023136"/>
    </source>
</evidence>
<evidence type="ECO:0000256" key="6">
    <source>
        <dbReference type="SAM" id="Phobius"/>
    </source>
</evidence>
<dbReference type="InterPro" id="IPR036259">
    <property type="entry name" value="MFS_trans_sf"/>
</dbReference>
<feature type="transmembrane region" description="Helical" evidence="6">
    <location>
        <begin position="119"/>
        <end position="139"/>
    </location>
</feature>
<reference evidence="8 9" key="1">
    <citation type="journal article" date="2018" name="PLoS Pathog.">
        <title>Evolution of structural diversity of trichothecenes, a family of toxins produced by plant pathogenic and entomopathogenic fungi.</title>
        <authorList>
            <person name="Proctor R.H."/>
            <person name="McCormick S.P."/>
            <person name="Kim H.S."/>
            <person name="Cardoza R.E."/>
            <person name="Stanley A.M."/>
            <person name="Lindo L."/>
            <person name="Kelly A."/>
            <person name="Brown D.W."/>
            <person name="Lee T."/>
            <person name="Vaughan M.M."/>
            <person name="Alexander N.J."/>
            <person name="Busman M."/>
            <person name="Gutierrez S."/>
        </authorList>
    </citation>
    <scope>NUCLEOTIDE SEQUENCE [LARGE SCALE GENOMIC DNA]</scope>
    <source>
        <strain evidence="8 9">IBT 40837</strain>
    </source>
</reference>
<feature type="compositionally biased region" description="Basic and acidic residues" evidence="5">
    <location>
        <begin position="9"/>
        <end position="20"/>
    </location>
</feature>
<dbReference type="InterPro" id="IPR005829">
    <property type="entry name" value="Sugar_transporter_CS"/>
</dbReference>
<dbReference type="PANTHER" id="PTHR23502">
    <property type="entry name" value="MAJOR FACILITATOR SUPERFAMILY"/>
    <property type="match status" value="1"/>
</dbReference>